<dbReference type="EMBL" id="JAESVP010000003">
    <property type="protein sequence ID" value="MBL4927727.1"/>
    <property type="molecule type" value="Genomic_DNA"/>
</dbReference>
<evidence type="ECO:0000313" key="1">
    <source>
        <dbReference type="EMBL" id="MBL4927727.1"/>
    </source>
</evidence>
<dbReference type="Pfam" id="PF06073">
    <property type="entry name" value="DUF934"/>
    <property type="match status" value="1"/>
</dbReference>
<sequence>MSETVLVTDAGFSTPAPVTPVTLAEIASHTGTLDLAHTDNPDAVEPYLAALTLIRISFPAFSDGRAFTIARRLRMAGYTGELRAIGPVIADQYAMTRRVGFDSVEIPAELATRQPEDQWKFRADWKAHDYQSRLKA</sequence>
<gene>
    <name evidence="1" type="ORF">JI744_06380</name>
</gene>
<keyword evidence="2" id="KW-1185">Reference proteome</keyword>
<evidence type="ECO:0000313" key="2">
    <source>
        <dbReference type="Proteomes" id="UP000619033"/>
    </source>
</evidence>
<dbReference type="AlphaFoldDB" id="A0A8J7MQI6"/>
<protein>
    <submittedName>
        <fullName evidence="1">DUF934 domain-containing protein</fullName>
    </submittedName>
</protein>
<reference evidence="1" key="1">
    <citation type="submission" date="2021-01" db="EMBL/GenBank/DDBJ databases">
        <title>Genome seq and assembly of Tabrizicola sp. KVB23.</title>
        <authorList>
            <person name="Chhetri G."/>
        </authorList>
    </citation>
    <scope>NUCLEOTIDE SEQUENCE</scope>
    <source>
        <strain evidence="1">KVB23</strain>
    </source>
</reference>
<name>A0A8J7MQI6_9RHOB</name>
<organism evidence="1 2">
    <name type="scientific">Fuscibacter oryzae</name>
    <dbReference type="NCBI Taxonomy" id="2803939"/>
    <lineage>
        <taxon>Bacteria</taxon>
        <taxon>Pseudomonadati</taxon>
        <taxon>Pseudomonadota</taxon>
        <taxon>Alphaproteobacteria</taxon>
        <taxon>Rhodobacterales</taxon>
        <taxon>Paracoccaceae</taxon>
        <taxon>Fuscibacter</taxon>
    </lineage>
</organism>
<dbReference type="InterPro" id="IPR008318">
    <property type="entry name" value="UCP030820"/>
</dbReference>
<proteinExistence type="predicted"/>
<accession>A0A8J7MQI6</accession>
<comment type="caution">
    <text evidence="1">The sequence shown here is derived from an EMBL/GenBank/DDBJ whole genome shotgun (WGS) entry which is preliminary data.</text>
</comment>
<dbReference type="Proteomes" id="UP000619033">
    <property type="component" value="Unassembled WGS sequence"/>
</dbReference>
<dbReference type="RefSeq" id="WP_202658875.1">
    <property type="nucleotide sequence ID" value="NZ_JAESVP010000003.1"/>
</dbReference>